<reference evidence="2 3" key="1">
    <citation type="submission" date="2019-06" db="EMBL/GenBank/DDBJ databases">
        <title>Flavibacter putida gen. nov., sp. nov., a novel marine bacterium of the family Flavobacteriaceae isolated from coastal seawater.</title>
        <authorList>
            <person name="Feng X."/>
        </authorList>
    </citation>
    <scope>NUCLEOTIDE SEQUENCE [LARGE SCALE GENOMIC DNA]</scope>
    <source>
        <strain evidence="2 3">PLHSN227</strain>
    </source>
</reference>
<sequence>MVDLMQIVNSLEDKIDQILQKQERLELKNSRLEEDLLQQEAEKKQLKEKIESINRENQSLKTANAMLGSKEFKRDTKLKINSLIREIDQCIVQLSE</sequence>
<evidence type="ECO:0008006" key="4">
    <source>
        <dbReference type="Google" id="ProtNLM"/>
    </source>
</evidence>
<keyword evidence="1" id="KW-0175">Coiled coil</keyword>
<evidence type="ECO:0000256" key="1">
    <source>
        <dbReference type="SAM" id="Coils"/>
    </source>
</evidence>
<dbReference type="AlphaFoldDB" id="A0A507ZSF5"/>
<protein>
    <recommendedName>
        <fullName evidence="4">Cell division protein ZapB</fullName>
    </recommendedName>
</protein>
<gene>
    <name evidence="2" type="ORF">FKR84_05245</name>
</gene>
<keyword evidence="3" id="KW-1185">Reference proteome</keyword>
<accession>A0A507ZSF5</accession>
<feature type="coiled-coil region" evidence="1">
    <location>
        <begin position="1"/>
        <end position="63"/>
    </location>
</feature>
<name>A0A507ZSF5_9FLAO</name>
<dbReference type="EMBL" id="VIAR01000004">
    <property type="protein sequence ID" value="TQD39481.1"/>
    <property type="molecule type" value="Genomic_DNA"/>
</dbReference>
<proteinExistence type="predicted"/>
<evidence type="ECO:0000313" key="2">
    <source>
        <dbReference type="EMBL" id="TQD39481.1"/>
    </source>
</evidence>
<dbReference type="OrthoDB" id="1467932at2"/>
<organism evidence="2 3">
    <name type="scientific">Haloflavibacter putidus</name>
    <dbReference type="NCBI Taxonomy" id="2576776"/>
    <lineage>
        <taxon>Bacteria</taxon>
        <taxon>Pseudomonadati</taxon>
        <taxon>Bacteroidota</taxon>
        <taxon>Flavobacteriia</taxon>
        <taxon>Flavobacteriales</taxon>
        <taxon>Flavobacteriaceae</taxon>
        <taxon>Haloflavibacter</taxon>
    </lineage>
</organism>
<dbReference type="Proteomes" id="UP000317169">
    <property type="component" value="Unassembled WGS sequence"/>
</dbReference>
<dbReference type="RefSeq" id="WP_141421249.1">
    <property type="nucleotide sequence ID" value="NZ_VIAR01000004.1"/>
</dbReference>
<comment type="caution">
    <text evidence="2">The sequence shown here is derived from an EMBL/GenBank/DDBJ whole genome shotgun (WGS) entry which is preliminary data.</text>
</comment>
<evidence type="ECO:0000313" key="3">
    <source>
        <dbReference type="Proteomes" id="UP000317169"/>
    </source>
</evidence>